<protein>
    <recommendedName>
        <fullName evidence="5">Collagen-like protein Mcl1</fullName>
    </recommendedName>
</protein>
<reference evidence="3 4" key="1">
    <citation type="submission" date="2016-05" db="EMBL/GenBank/DDBJ databases">
        <title>A degradative enzymes factory behind the ericoid mycorrhizal symbiosis.</title>
        <authorList>
            <consortium name="DOE Joint Genome Institute"/>
            <person name="Martino E."/>
            <person name="Morin E."/>
            <person name="Grelet G."/>
            <person name="Kuo A."/>
            <person name="Kohler A."/>
            <person name="Daghino S."/>
            <person name="Barry K."/>
            <person name="Choi C."/>
            <person name="Cichocki N."/>
            <person name="Clum A."/>
            <person name="Copeland A."/>
            <person name="Hainaut M."/>
            <person name="Haridas S."/>
            <person name="Labutti K."/>
            <person name="Lindquist E."/>
            <person name="Lipzen A."/>
            <person name="Khouja H.-R."/>
            <person name="Murat C."/>
            <person name="Ohm R."/>
            <person name="Olson A."/>
            <person name="Spatafora J."/>
            <person name="Veneault-Fourrey C."/>
            <person name="Henrissat B."/>
            <person name="Grigoriev I."/>
            <person name="Martin F."/>
            <person name="Perotto S."/>
        </authorList>
    </citation>
    <scope>NUCLEOTIDE SEQUENCE [LARGE SCALE GENOMIC DNA]</scope>
    <source>
        <strain evidence="3 4">UAMH 7357</strain>
    </source>
</reference>
<feature type="compositionally biased region" description="Low complexity" evidence="1">
    <location>
        <begin position="211"/>
        <end position="230"/>
    </location>
</feature>
<evidence type="ECO:0000313" key="3">
    <source>
        <dbReference type="EMBL" id="PMD19987.1"/>
    </source>
</evidence>
<feature type="signal peptide" evidence="2">
    <location>
        <begin position="1"/>
        <end position="22"/>
    </location>
</feature>
<dbReference type="STRING" id="1745343.A0A2J6Q144"/>
<gene>
    <name evidence="3" type="ORF">NA56DRAFT_671665</name>
</gene>
<feature type="compositionally biased region" description="Gly residues" evidence="1">
    <location>
        <begin position="195"/>
        <end position="210"/>
    </location>
</feature>
<keyword evidence="2" id="KW-0732">Signal</keyword>
<accession>A0A2J6Q144</accession>
<feature type="chain" id="PRO_5014385259" description="Collagen-like protein Mcl1" evidence="2">
    <location>
        <begin position="23"/>
        <end position="254"/>
    </location>
</feature>
<dbReference type="EMBL" id="KZ613487">
    <property type="protein sequence ID" value="PMD19987.1"/>
    <property type="molecule type" value="Genomic_DNA"/>
</dbReference>
<organism evidence="3 4">
    <name type="scientific">Hyaloscypha hepaticicola</name>
    <dbReference type="NCBI Taxonomy" id="2082293"/>
    <lineage>
        <taxon>Eukaryota</taxon>
        <taxon>Fungi</taxon>
        <taxon>Dikarya</taxon>
        <taxon>Ascomycota</taxon>
        <taxon>Pezizomycotina</taxon>
        <taxon>Leotiomycetes</taxon>
        <taxon>Helotiales</taxon>
        <taxon>Hyaloscyphaceae</taxon>
        <taxon>Hyaloscypha</taxon>
    </lineage>
</organism>
<proteinExistence type="predicted"/>
<evidence type="ECO:0000256" key="2">
    <source>
        <dbReference type="SAM" id="SignalP"/>
    </source>
</evidence>
<keyword evidence="4" id="KW-1185">Reference proteome</keyword>
<sequence>MYATALFTTAAAILSLGATVNANTYESALLAARQSNDEQAYLNSVCLPNVTTPIIPPCQEITNIESFCLPNGTSPLDLLAHAECMCGGSYFSDWLGCLNCDYVHGGRSPAVVSAFHTILSSASNELCTGTPTAAFSAIFQSLQYNVVANGSATDTTDLYPSQTAISLYFTASGPQGPGQITGSATLATKTPGTAAGSGTGTATGGSGSGGQTTANGAAGSGASTTSSSKAGAAPTGVWMGGLGLAAGVMGMVVL</sequence>
<dbReference type="AlphaFoldDB" id="A0A2J6Q144"/>
<evidence type="ECO:0000313" key="4">
    <source>
        <dbReference type="Proteomes" id="UP000235672"/>
    </source>
</evidence>
<evidence type="ECO:0008006" key="5">
    <source>
        <dbReference type="Google" id="ProtNLM"/>
    </source>
</evidence>
<feature type="region of interest" description="Disordered" evidence="1">
    <location>
        <begin position="179"/>
        <end position="230"/>
    </location>
</feature>
<name>A0A2J6Q144_9HELO</name>
<evidence type="ECO:0000256" key="1">
    <source>
        <dbReference type="SAM" id="MobiDB-lite"/>
    </source>
</evidence>
<dbReference type="OrthoDB" id="4331875at2759"/>
<dbReference type="Proteomes" id="UP000235672">
    <property type="component" value="Unassembled WGS sequence"/>
</dbReference>